<evidence type="ECO:0000259" key="1">
    <source>
        <dbReference type="Pfam" id="PF09346"/>
    </source>
</evidence>
<name>A0AA42LSY7_9BURK</name>
<evidence type="ECO:0000313" key="2">
    <source>
        <dbReference type="EMBL" id="MDH0738946.1"/>
    </source>
</evidence>
<dbReference type="RefSeq" id="WP_279996782.1">
    <property type="nucleotide sequence ID" value="NZ_JAOCDZ010000020.1"/>
</dbReference>
<dbReference type="InterPro" id="IPR037883">
    <property type="entry name" value="Knr4/Smi1-like_sf"/>
</dbReference>
<feature type="domain" description="Knr4/Smi1-like" evidence="1">
    <location>
        <begin position="16"/>
        <end position="123"/>
    </location>
</feature>
<reference evidence="2" key="1">
    <citation type="submission" date="2022-09" db="EMBL/GenBank/DDBJ databases">
        <title>Intensive care unit water sources are persistently colonized with multi-drug resistant bacteria and are the site of extensive horizontal gene transfer of antibiotic resistance genes.</title>
        <authorList>
            <person name="Diorio-Toth L."/>
        </authorList>
    </citation>
    <scope>NUCLEOTIDE SEQUENCE</scope>
    <source>
        <strain evidence="2">GD03843</strain>
    </source>
</reference>
<dbReference type="EMBL" id="JAOCDZ010000020">
    <property type="protein sequence ID" value="MDH0738946.1"/>
    <property type="molecule type" value="Genomic_DNA"/>
</dbReference>
<dbReference type="SUPFAM" id="SSF160631">
    <property type="entry name" value="SMI1/KNR4-like"/>
    <property type="match status" value="1"/>
</dbReference>
<organism evidence="2 3">
    <name type="scientific">Achromobacter spanius</name>
    <dbReference type="NCBI Taxonomy" id="217203"/>
    <lineage>
        <taxon>Bacteria</taxon>
        <taxon>Pseudomonadati</taxon>
        <taxon>Pseudomonadota</taxon>
        <taxon>Betaproteobacteria</taxon>
        <taxon>Burkholderiales</taxon>
        <taxon>Alcaligenaceae</taxon>
        <taxon>Achromobacter</taxon>
    </lineage>
</organism>
<gene>
    <name evidence="2" type="ORF">N5D93_24245</name>
</gene>
<dbReference type="Proteomes" id="UP001161094">
    <property type="component" value="Unassembled WGS sequence"/>
</dbReference>
<sequence length="128" mass="13861">MNTVPQWLSAAGAPPELLHRLQREVEGLPESYLDLLRIGNGGEVGLSVRPYNLCLDAAEDALDYWLSGAYTKQNVFVIGSNGGGELIAFDLGNAGKSRVICYDPISPDDSAEVIAESFEKLLEFCEVV</sequence>
<dbReference type="AlphaFoldDB" id="A0AA42LSY7"/>
<dbReference type="Pfam" id="PF09346">
    <property type="entry name" value="SMI1_KNR4"/>
    <property type="match status" value="1"/>
</dbReference>
<dbReference type="Gene3D" id="3.40.1580.10">
    <property type="entry name" value="SMI1/KNR4-like"/>
    <property type="match status" value="1"/>
</dbReference>
<protein>
    <submittedName>
        <fullName evidence="2">SMI1/KNR4 family protein</fullName>
    </submittedName>
</protein>
<dbReference type="InterPro" id="IPR018958">
    <property type="entry name" value="Knr4/Smi1-like_dom"/>
</dbReference>
<proteinExistence type="predicted"/>
<accession>A0AA42LSY7</accession>
<comment type="caution">
    <text evidence="2">The sequence shown here is derived from an EMBL/GenBank/DDBJ whole genome shotgun (WGS) entry which is preliminary data.</text>
</comment>
<evidence type="ECO:0000313" key="3">
    <source>
        <dbReference type="Proteomes" id="UP001161094"/>
    </source>
</evidence>